<organism evidence="6 7">
    <name type="scientific">Caenorhabditis elegans</name>
    <dbReference type="NCBI Taxonomy" id="6239"/>
    <lineage>
        <taxon>Eukaryota</taxon>
        <taxon>Metazoa</taxon>
        <taxon>Ecdysozoa</taxon>
        <taxon>Nematoda</taxon>
        <taxon>Chromadorea</taxon>
        <taxon>Rhabditida</taxon>
        <taxon>Rhabditina</taxon>
        <taxon>Rhabditomorpha</taxon>
        <taxon>Rhabditoidea</taxon>
        <taxon>Rhabditidae</taxon>
        <taxon>Peloderinae</taxon>
        <taxon>Caenorhabditis</taxon>
    </lineage>
</organism>
<evidence type="ECO:0000313" key="6">
    <source>
        <dbReference type="EMBL" id="CAD8118616.1"/>
    </source>
</evidence>
<dbReference type="OrthoDB" id="978at2759"/>
<accession>A0A7R9SUM5</accession>
<dbReference type="InParanoid" id="A0A7R9SUM5"/>
<dbReference type="AlphaFoldDB" id="A0A7R9SUM5"/>
<dbReference type="PANTHER" id="PTHR12303:SF6">
    <property type="entry name" value="CARNOSINE N-METHYLTRANSFERASE"/>
    <property type="match status" value="1"/>
</dbReference>
<dbReference type="Gene3D" id="3.40.50.150">
    <property type="entry name" value="Vaccinia Virus protein VP39"/>
    <property type="match status" value="1"/>
</dbReference>
<name>A0A7R9SUM5_CAEEL</name>
<dbReference type="AGR" id="WB:WBGene00013015"/>
<gene>
    <name evidence="6" type="ORF">CELE_Y48E1C.2</name>
    <name evidence="6 8" type="ORF">Y48E1C.2</name>
</gene>
<proteinExistence type="evidence at protein level"/>
<comment type="similarity">
    <text evidence="1">Belongs to the carnosine N-methyltransferase family.</text>
</comment>
<dbReference type="GO" id="GO:0005829">
    <property type="term" value="C:cytosol"/>
    <property type="evidence" value="ECO:0000318"/>
    <property type="project" value="GO_Central"/>
</dbReference>
<dbReference type="EC" id="2.1.1.22" evidence="2"/>
<sequence length="372" mass="43464">MEEQEPTEPTAINEETRAMEEVINAFFYYGRYGAEKMVSMVEQMRFFRKIPNDHQLLLGGQFKEHIRNMKEKVEHNSQILRMIANSCAGMFGEDHLRAMRIHQTRRPSSDFMSKVFSTMRQICREWSSEGQPEREATFKPIIDQLTELYPPETHPRHNVRILVPGCGLGRLAYDLMEQGFTVQGNEFAFFMLFTSFFIINNCKQENQFTIYPFVFDKNNSWNYSDQLRPVTFPDKAPVSKKDPNHRRASFSICAGDFLEVVKDTTFDVIVTAWFIDTAHNVLEYIDAIYSTLEPGGVWINVGPLTWHFSDTPDEASIELPYSVIMEMIRKKGFQVVEERVIDSKYTVNRRAMQFNQFACAYFYARKPEKTDE</sequence>
<evidence type="ECO:0000313" key="8">
    <source>
        <dbReference type="WormBase" id="Y48E1C.2b"/>
    </source>
</evidence>
<keyword evidence="4" id="KW-0808">Transferase</keyword>
<evidence type="ECO:0000256" key="3">
    <source>
        <dbReference type="ARBA" id="ARBA00022603"/>
    </source>
</evidence>
<protein>
    <recommendedName>
        <fullName evidence="2">carnosine N-methyltransferase</fullName>
        <ecNumber evidence="2">2.1.1.22</ecNumber>
    </recommendedName>
</protein>
<evidence type="ECO:0000256" key="5">
    <source>
        <dbReference type="ARBA" id="ARBA00022691"/>
    </source>
</evidence>
<evidence type="ECO:0000256" key="1">
    <source>
        <dbReference type="ARBA" id="ARBA00010086"/>
    </source>
</evidence>
<evidence type="ECO:0000256" key="4">
    <source>
        <dbReference type="ARBA" id="ARBA00022679"/>
    </source>
</evidence>
<dbReference type="GO" id="GO:0032259">
    <property type="term" value="P:methylation"/>
    <property type="evidence" value="ECO:0007669"/>
    <property type="project" value="UniProtKB-KW"/>
</dbReference>
<dbReference type="EMBL" id="BX284602">
    <property type="protein sequence ID" value="CAD8118616.1"/>
    <property type="molecule type" value="Genomic_DNA"/>
</dbReference>
<dbReference type="GO" id="GO:0030735">
    <property type="term" value="F:carnosine N-methyltransferase activity"/>
    <property type="evidence" value="ECO:0000318"/>
    <property type="project" value="GO_Central"/>
</dbReference>
<dbReference type="GO" id="GO:0005634">
    <property type="term" value="C:nucleus"/>
    <property type="evidence" value="ECO:0000318"/>
    <property type="project" value="GO_Central"/>
</dbReference>
<dbReference type="InterPro" id="IPR012901">
    <property type="entry name" value="CARME"/>
</dbReference>
<keyword evidence="9" id="KW-1267">Proteomics identification</keyword>
<dbReference type="InterPro" id="IPR029063">
    <property type="entry name" value="SAM-dependent_MTases_sf"/>
</dbReference>
<reference evidence="6 7" key="1">
    <citation type="journal article" date="1998" name="Science">
        <title>Genome sequence of the nematode C. elegans: a platform for investigating biology.</title>
        <authorList>
            <consortium name="The C. elegans sequencing consortium"/>
            <person name="Sulson J.E."/>
            <person name="Waterston R."/>
        </authorList>
    </citation>
    <scope>NUCLEOTIDE SEQUENCE [LARGE SCALE GENOMIC DNA]</scope>
    <source>
        <strain evidence="6 7">Bristol N2</strain>
    </source>
</reference>
<dbReference type="Proteomes" id="UP000001940">
    <property type="component" value="Chromosome II"/>
</dbReference>
<keyword evidence="7" id="KW-1185">Reference proteome</keyword>
<evidence type="ECO:0007829" key="9">
    <source>
        <dbReference type="PeptideAtlas" id="A0A7R9SUM5"/>
    </source>
</evidence>
<dbReference type="WormBase" id="Y48E1C.2b">
    <property type="protein sequence ID" value="CE54297"/>
    <property type="gene ID" value="WBGene00013015"/>
</dbReference>
<evidence type="ECO:0000313" key="7">
    <source>
        <dbReference type="Proteomes" id="UP000001940"/>
    </source>
</evidence>
<dbReference type="SMR" id="A0A7R9SUM5"/>
<keyword evidence="3" id="KW-0489">Methyltransferase</keyword>
<dbReference type="GO" id="GO:0035498">
    <property type="term" value="P:carnosine metabolic process"/>
    <property type="evidence" value="ECO:0000318"/>
    <property type="project" value="GO_Central"/>
</dbReference>
<dbReference type="SMART" id="SM01296">
    <property type="entry name" value="N2227"/>
    <property type="match status" value="1"/>
</dbReference>
<dbReference type="PANTHER" id="PTHR12303">
    <property type="entry name" value="CARNOSINE N-METHYLTRANSFERASE"/>
    <property type="match status" value="1"/>
</dbReference>
<dbReference type="SUPFAM" id="SSF53335">
    <property type="entry name" value="S-adenosyl-L-methionine-dependent methyltransferases"/>
    <property type="match status" value="1"/>
</dbReference>
<dbReference type="FunCoup" id="A0A7R9SUM5">
    <property type="interactions" value="2193"/>
</dbReference>
<keyword evidence="5" id="KW-0949">S-adenosyl-L-methionine</keyword>
<evidence type="ECO:0000256" key="2">
    <source>
        <dbReference type="ARBA" id="ARBA00012003"/>
    </source>
</evidence>
<dbReference type="Pfam" id="PF07942">
    <property type="entry name" value="CARME"/>
    <property type="match status" value="1"/>
</dbReference>